<comment type="caution">
    <text evidence="1">The sequence shown here is derived from an EMBL/GenBank/DDBJ whole genome shotgun (WGS) entry which is preliminary data.</text>
</comment>
<gene>
    <name evidence="1" type="ORF">PQR01_27645</name>
</gene>
<evidence type="ECO:0000313" key="1">
    <source>
        <dbReference type="EMBL" id="MFM0107159.1"/>
    </source>
</evidence>
<accession>A0ACC7NIN5</accession>
<organism evidence="1 2">
    <name type="scientific">Paraburkholderia rhynchosiae</name>
    <dbReference type="NCBI Taxonomy" id="487049"/>
    <lineage>
        <taxon>Bacteria</taxon>
        <taxon>Pseudomonadati</taxon>
        <taxon>Pseudomonadota</taxon>
        <taxon>Betaproteobacteria</taxon>
        <taxon>Burkholderiales</taxon>
        <taxon>Burkholderiaceae</taxon>
        <taxon>Paraburkholderia</taxon>
    </lineage>
</organism>
<dbReference type="EMBL" id="JAQQDW010000072">
    <property type="protein sequence ID" value="MFM0107159.1"/>
    <property type="molecule type" value="Genomic_DNA"/>
</dbReference>
<keyword evidence="2" id="KW-1185">Reference proteome</keyword>
<name>A0ACC7NIN5_9BURK</name>
<dbReference type="Proteomes" id="UP001629235">
    <property type="component" value="Unassembled WGS sequence"/>
</dbReference>
<protein>
    <submittedName>
        <fullName evidence="1">Tripartite tricarboxylate transporter permease</fullName>
    </submittedName>
</protein>
<reference evidence="1 2" key="1">
    <citation type="journal article" date="2024" name="Chem. Sci.">
        <title>Discovery of megapolipeptins by genome mining of a Burkholderiales bacteria collection.</title>
        <authorList>
            <person name="Paulo B.S."/>
            <person name="Recchia M.J.J."/>
            <person name="Lee S."/>
            <person name="Fergusson C.H."/>
            <person name="Romanowski S.B."/>
            <person name="Hernandez A."/>
            <person name="Krull N."/>
            <person name="Liu D.Y."/>
            <person name="Cavanagh H."/>
            <person name="Bos A."/>
            <person name="Gray C.A."/>
            <person name="Murphy B.T."/>
            <person name="Linington R.G."/>
            <person name="Eustaquio A.S."/>
        </authorList>
    </citation>
    <scope>NUCLEOTIDE SEQUENCE [LARGE SCALE GENOMIC DNA]</scope>
    <source>
        <strain evidence="1 2">RL18-126-BIB-B</strain>
    </source>
</reference>
<sequence>MVLREGFLMGAAAIHALSLVLDPLRLAIMLGGVVLGLALGVVPGLGGIVGLALLIPFTYHLDGYTAFALLLGMAAVTTVSDFIPAVLFGVPGTVGAAATVLDGHPLARRGEAKRAFGAGYASSLAGGIFGALLLAVAIPVLRIVVLYIGSAELLALCIFGLSMVAVLSGKAPIKGLAVASFGLMLSLIGSDPQTGTLRWTFGSLYLWDHLPLVPVTLGIFALPELAEMAIERSSISRADGAIAGKPSTQWDGVRDAARHWWLILRCSGLGALLGAVPGIGSAVIDWMAYGHAIRTEKNPENFGKGDIRGVIASESSNNAKEGGHLIPTIAFGMPAGASMALLLSAFIMHGFTPGPEMLTRHLDVTYAIIWTLTISHVMGAIICLSGSGLFSRLATVRVGVLIPLVLGIIFLGAFNASQSWGDLCSMVLFGFIGWVMRRLNWPRPPLILGLVLGSIFERYYFISNEIYGIHLFTRPIVVVVLLAALWVVLGPSIKGLRHAAKQGRLASGARFRIRRLDHQSLFTIVLICTVIAAIWTASDWAFGAKLMPMTAACAALFFSCLVLIEQVVARDVSRGGREFVPNVVPAAAVGAMGVEAHAVPTAPSASANAPALTRMGSSAADPAQARFASSAGEPEIESALPVATVRARGFRFFLAIGGALALASLVGLLPALLVMMLLLARFEFGERWRIAIVLSVSMTVALWLVFDLIFSTPWPPSLLGDLVPQLRAMGGLV</sequence>
<proteinExistence type="predicted"/>
<evidence type="ECO:0000313" key="2">
    <source>
        <dbReference type="Proteomes" id="UP001629235"/>
    </source>
</evidence>